<dbReference type="Proteomes" id="UP000199139">
    <property type="component" value="Unassembled WGS sequence"/>
</dbReference>
<evidence type="ECO:0000313" key="5">
    <source>
        <dbReference type="EMBL" id="SFS98764.1"/>
    </source>
</evidence>
<dbReference type="EMBL" id="FPAI01000024">
    <property type="protein sequence ID" value="SFS98764.1"/>
    <property type="molecule type" value="Genomic_DNA"/>
</dbReference>
<dbReference type="OrthoDB" id="9789634at2"/>
<reference evidence="4 7" key="2">
    <citation type="submission" date="2019-07" db="EMBL/GenBank/DDBJ databases">
        <title>Whole genome shotgun sequence of Halolactibacillus miurensis NBRC 100873.</title>
        <authorList>
            <person name="Hosoyama A."/>
            <person name="Uohara A."/>
            <person name="Ohji S."/>
            <person name="Ichikawa N."/>
        </authorList>
    </citation>
    <scope>NUCLEOTIDE SEQUENCE [LARGE SCALE GENOMIC DNA]</scope>
    <source>
        <strain evidence="4 7">NBRC 100873</strain>
    </source>
</reference>
<dbReference type="AlphaFoldDB" id="A0A1I6UBI9"/>
<accession>A0A1I6UBI9</accession>
<keyword evidence="5" id="KW-0418">Kinase</keyword>
<sequence>MTADLKLKKQELMRFLMQYKFAINEMMTKVNILKQEFTYIHEYNQIEHVSHRVKSLKSILKKVEKKGIKPSPVAIKEHIRDIAGIRITCSFESDIYIIRDMLKQQDHITLLSEKDYIQSPKPNGYRSLHLILSIPIFMSDRTENVCVEVQIRTIAMDFWASLEHKIYYKFNKQVLQHLNIELTEAAEAAHKLDQKMEKLHQEMAAIKAEYDEEDPLDELSLDNERFQLPIQFLNTLLNDDDL</sequence>
<dbReference type="PANTHER" id="PTHR47837:SF2">
    <property type="entry name" value="GTP PYROPHOSPHOKINASE YWAC"/>
    <property type="match status" value="1"/>
</dbReference>
<gene>
    <name evidence="4" type="primary">ywaC</name>
    <name evidence="4" type="ORF">HMI01_25310</name>
    <name evidence="5" type="ORF">SAMN05421668_12422</name>
</gene>
<proteinExistence type="predicted"/>
<dbReference type="SMART" id="SM00954">
    <property type="entry name" value="RelA_SpoT"/>
    <property type="match status" value="1"/>
</dbReference>
<dbReference type="InterPro" id="IPR043519">
    <property type="entry name" value="NT_sf"/>
</dbReference>
<keyword evidence="2" id="KW-0175">Coiled coil</keyword>
<feature type="domain" description="RelA/SpoT" evidence="3">
    <location>
        <begin position="51"/>
        <end position="174"/>
    </location>
</feature>
<dbReference type="UniPathway" id="UPA00908">
    <property type="reaction ID" value="UER00884"/>
</dbReference>
<dbReference type="PANTHER" id="PTHR47837">
    <property type="entry name" value="GTP PYROPHOSPHOKINASE YJBM"/>
    <property type="match status" value="1"/>
</dbReference>
<evidence type="ECO:0000313" key="6">
    <source>
        <dbReference type="Proteomes" id="UP000199139"/>
    </source>
</evidence>
<dbReference type="EMBL" id="BJWJ01000038">
    <property type="protein sequence ID" value="GEM05543.1"/>
    <property type="molecule type" value="Genomic_DNA"/>
</dbReference>
<evidence type="ECO:0000313" key="4">
    <source>
        <dbReference type="EMBL" id="GEM05543.1"/>
    </source>
</evidence>
<dbReference type="RefSeq" id="WP_089855143.1">
    <property type="nucleotide sequence ID" value="NZ_BJWJ01000038.1"/>
</dbReference>
<evidence type="ECO:0000259" key="3">
    <source>
        <dbReference type="SMART" id="SM00954"/>
    </source>
</evidence>
<name>A0A1I6UBI9_9BACI</name>
<dbReference type="InterPro" id="IPR007685">
    <property type="entry name" value="RelA_SpoT"/>
</dbReference>
<protein>
    <submittedName>
        <fullName evidence="4">GTP pyrophosphokinase YwaC</fullName>
    </submittedName>
    <submittedName>
        <fullName evidence="5">Putative GTP pyrophosphokinase</fullName>
    </submittedName>
</protein>
<evidence type="ECO:0000256" key="2">
    <source>
        <dbReference type="SAM" id="Coils"/>
    </source>
</evidence>
<evidence type="ECO:0000313" key="7">
    <source>
        <dbReference type="Proteomes" id="UP000321773"/>
    </source>
</evidence>
<dbReference type="Gene3D" id="3.30.460.10">
    <property type="entry name" value="Beta Polymerase, domain 2"/>
    <property type="match status" value="1"/>
</dbReference>
<dbReference type="SUPFAM" id="SSF81301">
    <property type="entry name" value="Nucleotidyltransferase"/>
    <property type="match status" value="1"/>
</dbReference>
<dbReference type="CDD" id="cd05399">
    <property type="entry name" value="NT_Rel-Spo_like"/>
    <property type="match status" value="1"/>
</dbReference>
<dbReference type="GO" id="GO:0016301">
    <property type="term" value="F:kinase activity"/>
    <property type="evidence" value="ECO:0007669"/>
    <property type="project" value="UniProtKB-KW"/>
</dbReference>
<dbReference type="Proteomes" id="UP000321773">
    <property type="component" value="Unassembled WGS sequence"/>
</dbReference>
<dbReference type="STRING" id="306541.SAMN05421668_12422"/>
<organism evidence="5 6">
    <name type="scientific">Halolactibacillus miurensis</name>
    <dbReference type="NCBI Taxonomy" id="306541"/>
    <lineage>
        <taxon>Bacteria</taxon>
        <taxon>Bacillati</taxon>
        <taxon>Bacillota</taxon>
        <taxon>Bacilli</taxon>
        <taxon>Bacillales</taxon>
        <taxon>Bacillaceae</taxon>
        <taxon>Halolactibacillus</taxon>
    </lineage>
</organism>
<dbReference type="Gene3D" id="1.10.287.860">
    <property type="entry name" value="Nucleotidyltransferase"/>
    <property type="match status" value="1"/>
</dbReference>
<dbReference type="GO" id="GO:0015970">
    <property type="term" value="P:guanosine tetraphosphate biosynthetic process"/>
    <property type="evidence" value="ECO:0007669"/>
    <property type="project" value="UniProtKB-UniPathway"/>
</dbReference>
<dbReference type="Pfam" id="PF04607">
    <property type="entry name" value="RelA_SpoT"/>
    <property type="match status" value="1"/>
</dbReference>
<comment type="pathway">
    <text evidence="1">Purine metabolism; ppGpp biosynthesis; ppGpp from GTP: step 1/2.</text>
</comment>
<evidence type="ECO:0000256" key="1">
    <source>
        <dbReference type="ARBA" id="ARBA00004976"/>
    </source>
</evidence>
<keyword evidence="7" id="KW-1185">Reference proteome</keyword>
<feature type="coiled-coil region" evidence="2">
    <location>
        <begin position="175"/>
        <end position="209"/>
    </location>
</feature>
<reference evidence="5 6" key="1">
    <citation type="submission" date="2016-10" db="EMBL/GenBank/DDBJ databases">
        <authorList>
            <person name="de Groot N.N."/>
        </authorList>
    </citation>
    <scope>NUCLEOTIDE SEQUENCE [LARGE SCALE GENOMIC DNA]</scope>
    <source>
        <strain evidence="5 6">DSM 17074</strain>
    </source>
</reference>
<keyword evidence="5" id="KW-0808">Transferase</keyword>
<dbReference type="InterPro" id="IPR052366">
    <property type="entry name" value="GTP_Pyrophosphokinase"/>
</dbReference>